<sequence>MTNFIRNHSHGGVPGENLPFDISNRYKLITASCTLYNSSPDNVVAQ</sequence>
<evidence type="ECO:0000313" key="2">
    <source>
        <dbReference type="Proteomes" id="UP000007151"/>
    </source>
</evidence>
<dbReference type="KEGG" id="dpl:KGM_209090"/>
<accession>A0A212EPJ7</accession>
<reference evidence="1 2" key="1">
    <citation type="journal article" date="2011" name="Cell">
        <title>The monarch butterfly genome yields insights into long-distance migration.</title>
        <authorList>
            <person name="Zhan S."/>
            <person name="Merlin C."/>
            <person name="Boore J.L."/>
            <person name="Reppert S.M."/>
        </authorList>
    </citation>
    <scope>NUCLEOTIDE SEQUENCE [LARGE SCALE GENOMIC DNA]</scope>
    <source>
        <strain evidence="1">F-2</strain>
    </source>
</reference>
<dbReference type="AlphaFoldDB" id="A0A212EPJ7"/>
<dbReference type="GO" id="GO:0045277">
    <property type="term" value="C:respiratory chain complex IV"/>
    <property type="evidence" value="ECO:0007669"/>
    <property type="project" value="InterPro"/>
</dbReference>
<dbReference type="GO" id="GO:0006123">
    <property type="term" value="P:mitochondrial electron transport, cytochrome c to oxygen"/>
    <property type="evidence" value="ECO:0007669"/>
    <property type="project" value="InterPro"/>
</dbReference>
<evidence type="ECO:0000313" key="1">
    <source>
        <dbReference type="EMBL" id="OWR43420.1"/>
    </source>
</evidence>
<keyword evidence="2" id="KW-1185">Reference proteome</keyword>
<protein>
    <submittedName>
        <fullName evidence="1">Cytochrome c oxidase subunit VIIc</fullName>
    </submittedName>
</protein>
<dbReference type="SUPFAM" id="SSF81427">
    <property type="entry name" value="Mitochondrial cytochrome c oxidase subunit VIIc (aka VIIIa)"/>
    <property type="match status" value="1"/>
</dbReference>
<comment type="caution">
    <text evidence="1">The sequence shown here is derived from an EMBL/GenBank/DDBJ whole genome shotgun (WGS) entry which is preliminary data.</text>
</comment>
<dbReference type="STRING" id="278856.A0A212EPJ7"/>
<name>A0A212EPJ7_DANPL</name>
<dbReference type="InterPro" id="IPR036636">
    <property type="entry name" value="COX7C/Cox8_sf"/>
</dbReference>
<dbReference type="InParanoid" id="A0A212EPJ7"/>
<gene>
    <name evidence="1" type="ORF">KGM_209090</name>
</gene>
<dbReference type="EMBL" id="AGBW02013449">
    <property type="protein sequence ID" value="OWR43420.1"/>
    <property type="molecule type" value="Genomic_DNA"/>
</dbReference>
<dbReference type="Proteomes" id="UP000007151">
    <property type="component" value="Unassembled WGS sequence"/>
</dbReference>
<organism evidence="1 2">
    <name type="scientific">Danaus plexippus plexippus</name>
    <dbReference type="NCBI Taxonomy" id="278856"/>
    <lineage>
        <taxon>Eukaryota</taxon>
        <taxon>Metazoa</taxon>
        <taxon>Ecdysozoa</taxon>
        <taxon>Arthropoda</taxon>
        <taxon>Hexapoda</taxon>
        <taxon>Insecta</taxon>
        <taxon>Pterygota</taxon>
        <taxon>Neoptera</taxon>
        <taxon>Endopterygota</taxon>
        <taxon>Lepidoptera</taxon>
        <taxon>Glossata</taxon>
        <taxon>Ditrysia</taxon>
        <taxon>Papilionoidea</taxon>
        <taxon>Nymphalidae</taxon>
        <taxon>Danainae</taxon>
        <taxon>Danaini</taxon>
        <taxon>Danaina</taxon>
        <taxon>Danaus</taxon>
        <taxon>Danaus</taxon>
    </lineage>
</organism>
<dbReference type="Gene3D" id="4.10.49.10">
    <property type="entry name" value="Cytochrome c oxidase subunit VIIc"/>
    <property type="match status" value="1"/>
</dbReference>
<proteinExistence type="predicted"/>
<dbReference type="GO" id="GO:0005739">
    <property type="term" value="C:mitochondrion"/>
    <property type="evidence" value="ECO:0007669"/>
    <property type="project" value="GOC"/>
</dbReference>